<organism evidence="10 11">
    <name type="scientific">Bogoriella caseilytica</name>
    <dbReference type="NCBI Taxonomy" id="56055"/>
    <lineage>
        <taxon>Bacteria</taxon>
        <taxon>Bacillati</taxon>
        <taxon>Actinomycetota</taxon>
        <taxon>Actinomycetes</taxon>
        <taxon>Micrococcales</taxon>
        <taxon>Bogoriellaceae</taxon>
        <taxon>Bogoriella</taxon>
    </lineage>
</organism>
<evidence type="ECO:0000313" key="11">
    <source>
        <dbReference type="Proteomes" id="UP000280668"/>
    </source>
</evidence>
<feature type="compositionally biased region" description="Low complexity" evidence="8">
    <location>
        <begin position="11"/>
        <end position="28"/>
    </location>
</feature>
<protein>
    <submittedName>
        <fullName evidence="10">Carbohydrate ABC transporter membrane protein 1 (CUT1 family)</fullName>
    </submittedName>
</protein>
<dbReference type="GO" id="GO:0005886">
    <property type="term" value="C:plasma membrane"/>
    <property type="evidence" value="ECO:0007669"/>
    <property type="project" value="UniProtKB-SubCell"/>
</dbReference>
<feature type="region of interest" description="Disordered" evidence="8">
    <location>
        <begin position="1"/>
        <end position="28"/>
    </location>
</feature>
<evidence type="ECO:0000256" key="8">
    <source>
        <dbReference type="SAM" id="MobiDB-lite"/>
    </source>
</evidence>
<evidence type="ECO:0000256" key="4">
    <source>
        <dbReference type="ARBA" id="ARBA00022692"/>
    </source>
</evidence>
<evidence type="ECO:0000313" key="10">
    <source>
        <dbReference type="EMBL" id="ROR73949.1"/>
    </source>
</evidence>
<keyword evidence="4 7" id="KW-0812">Transmembrane</keyword>
<dbReference type="Proteomes" id="UP000280668">
    <property type="component" value="Unassembled WGS sequence"/>
</dbReference>
<dbReference type="PANTHER" id="PTHR30193:SF37">
    <property type="entry name" value="INNER MEMBRANE ABC TRANSPORTER PERMEASE PROTEIN YCJO"/>
    <property type="match status" value="1"/>
</dbReference>
<gene>
    <name evidence="10" type="ORF">EDD31_2344</name>
</gene>
<evidence type="ECO:0000259" key="9">
    <source>
        <dbReference type="PROSITE" id="PS50928"/>
    </source>
</evidence>
<dbReference type="Gene3D" id="1.10.3720.10">
    <property type="entry name" value="MetI-like"/>
    <property type="match status" value="1"/>
</dbReference>
<keyword evidence="6 7" id="KW-0472">Membrane</keyword>
<dbReference type="InterPro" id="IPR000515">
    <property type="entry name" value="MetI-like"/>
</dbReference>
<feature type="transmembrane region" description="Helical" evidence="7">
    <location>
        <begin position="135"/>
        <end position="155"/>
    </location>
</feature>
<keyword evidence="2 7" id="KW-0813">Transport</keyword>
<evidence type="ECO:0000256" key="2">
    <source>
        <dbReference type="ARBA" id="ARBA00022448"/>
    </source>
</evidence>
<feature type="transmembrane region" description="Helical" evidence="7">
    <location>
        <begin position="102"/>
        <end position="123"/>
    </location>
</feature>
<dbReference type="PROSITE" id="PS50928">
    <property type="entry name" value="ABC_TM1"/>
    <property type="match status" value="1"/>
</dbReference>
<keyword evidence="11" id="KW-1185">Reference proteome</keyword>
<feature type="domain" description="ABC transmembrane type-1" evidence="9">
    <location>
        <begin position="98"/>
        <end position="309"/>
    </location>
</feature>
<feature type="transmembrane region" description="Helical" evidence="7">
    <location>
        <begin position="182"/>
        <end position="207"/>
    </location>
</feature>
<evidence type="ECO:0000256" key="7">
    <source>
        <dbReference type="RuleBase" id="RU363032"/>
    </source>
</evidence>
<dbReference type="InterPro" id="IPR035906">
    <property type="entry name" value="MetI-like_sf"/>
</dbReference>
<name>A0A3N2BFB1_9MICO</name>
<dbReference type="PANTHER" id="PTHR30193">
    <property type="entry name" value="ABC TRANSPORTER PERMEASE PROTEIN"/>
    <property type="match status" value="1"/>
</dbReference>
<dbReference type="Pfam" id="PF00528">
    <property type="entry name" value="BPD_transp_1"/>
    <property type="match status" value="1"/>
</dbReference>
<comment type="caution">
    <text evidence="10">The sequence shown here is derived from an EMBL/GenBank/DDBJ whole genome shotgun (WGS) entry which is preliminary data.</text>
</comment>
<sequence length="319" mass="34327">MGPAVDATRLPQAPGGAAQRRGSGAAGPLERRRNRANLMLLLPAVLFIGLFLAYPLGYGIYMSLVDFTSGTFLTGEAPFVGFANYAEAIGSAHFGRALRNTLLITIVSLAIQMSGGLLLALYFQRDFPGSRWMSTVLLLPWLVPLIITATTWRWMLQGNGIINQLLAGIGIDGPSWLADSSWAIWAIIGVNTWAGLPFMATILGAALRNVPHELEEAATLDGAGYWRRLWSITLPQIMPVMLVMTILGIIATLKVLDLVLALTGGGPANSTQTLALLSYDSSFRHFNFGVGAAFGNVLLVVTIIIAAVYAWLSRREEAN</sequence>
<evidence type="ECO:0000256" key="3">
    <source>
        <dbReference type="ARBA" id="ARBA00022475"/>
    </source>
</evidence>
<reference evidence="10 11" key="1">
    <citation type="submission" date="2018-11" db="EMBL/GenBank/DDBJ databases">
        <title>Sequencing the genomes of 1000 actinobacteria strains.</title>
        <authorList>
            <person name="Klenk H.-P."/>
        </authorList>
    </citation>
    <scope>NUCLEOTIDE SEQUENCE [LARGE SCALE GENOMIC DNA]</scope>
    <source>
        <strain evidence="10 11">DSM 11294</strain>
    </source>
</reference>
<keyword evidence="3" id="KW-1003">Cell membrane</keyword>
<evidence type="ECO:0000256" key="1">
    <source>
        <dbReference type="ARBA" id="ARBA00004651"/>
    </source>
</evidence>
<feature type="transmembrane region" description="Helical" evidence="7">
    <location>
        <begin position="286"/>
        <end position="312"/>
    </location>
</feature>
<comment type="similarity">
    <text evidence="7">Belongs to the binding-protein-dependent transport system permease family.</text>
</comment>
<proteinExistence type="inferred from homology"/>
<dbReference type="SUPFAM" id="SSF161098">
    <property type="entry name" value="MetI-like"/>
    <property type="match status" value="1"/>
</dbReference>
<evidence type="ECO:0000256" key="6">
    <source>
        <dbReference type="ARBA" id="ARBA00023136"/>
    </source>
</evidence>
<keyword evidence="5 7" id="KW-1133">Transmembrane helix</keyword>
<dbReference type="CDD" id="cd06261">
    <property type="entry name" value="TM_PBP2"/>
    <property type="match status" value="1"/>
</dbReference>
<accession>A0A3N2BFB1</accession>
<evidence type="ECO:0000256" key="5">
    <source>
        <dbReference type="ARBA" id="ARBA00022989"/>
    </source>
</evidence>
<feature type="transmembrane region" description="Helical" evidence="7">
    <location>
        <begin position="38"/>
        <end position="61"/>
    </location>
</feature>
<comment type="subcellular location">
    <subcellularLocation>
        <location evidence="1 7">Cell membrane</location>
        <topology evidence="1 7">Multi-pass membrane protein</topology>
    </subcellularLocation>
</comment>
<dbReference type="EMBL" id="RKHK01000001">
    <property type="protein sequence ID" value="ROR73949.1"/>
    <property type="molecule type" value="Genomic_DNA"/>
</dbReference>
<dbReference type="GO" id="GO:0055085">
    <property type="term" value="P:transmembrane transport"/>
    <property type="evidence" value="ECO:0007669"/>
    <property type="project" value="InterPro"/>
</dbReference>
<dbReference type="AlphaFoldDB" id="A0A3N2BFB1"/>
<feature type="transmembrane region" description="Helical" evidence="7">
    <location>
        <begin position="237"/>
        <end position="256"/>
    </location>
</feature>
<dbReference type="InterPro" id="IPR051393">
    <property type="entry name" value="ABC_transporter_permease"/>
</dbReference>